<evidence type="ECO:0000313" key="2">
    <source>
        <dbReference type="Proteomes" id="UP001165064"/>
    </source>
</evidence>
<evidence type="ECO:0000313" key="1">
    <source>
        <dbReference type="EMBL" id="GME95724.1"/>
    </source>
</evidence>
<proteinExistence type="predicted"/>
<keyword evidence="2" id="KW-1185">Reference proteome</keyword>
<dbReference type="Proteomes" id="UP001165064">
    <property type="component" value="Unassembled WGS sequence"/>
</dbReference>
<organism evidence="1 2">
    <name type="scientific">Ambrosiozyma monospora</name>
    <name type="common">Yeast</name>
    <name type="synonym">Endomycopsis monosporus</name>
    <dbReference type="NCBI Taxonomy" id="43982"/>
    <lineage>
        <taxon>Eukaryota</taxon>
        <taxon>Fungi</taxon>
        <taxon>Dikarya</taxon>
        <taxon>Ascomycota</taxon>
        <taxon>Saccharomycotina</taxon>
        <taxon>Pichiomycetes</taxon>
        <taxon>Pichiales</taxon>
        <taxon>Pichiaceae</taxon>
        <taxon>Ambrosiozyma</taxon>
    </lineage>
</organism>
<accession>A0ACB5TX77</accession>
<gene>
    <name evidence="1" type="ORF">Amon02_000980000</name>
</gene>
<protein>
    <submittedName>
        <fullName evidence="1">Unnamed protein product</fullName>
    </submittedName>
</protein>
<dbReference type="EMBL" id="BSXS01009519">
    <property type="protein sequence ID" value="GME95724.1"/>
    <property type="molecule type" value="Genomic_DNA"/>
</dbReference>
<reference evidence="1" key="1">
    <citation type="submission" date="2023-04" db="EMBL/GenBank/DDBJ databases">
        <title>Ambrosiozyma monospora NBRC 10751.</title>
        <authorList>
            <person name="Ichikawa N."/>
            <person name="Sato H."/>
            <person name="Tonouchi N."/>
        </authorList>
    </citation>
    <scope>NUCLEOTIDE SEQUENCE</scope>
    <source>
        <strain evidence="1">NBRC 10751</strain>
    </source>
</reference>
<sequence length="254" mass="28536">MSGADIANVCNEAALTAARHNEEYVKLHDFEQAIERVIAGLEKKTKLLSPDEKKVVAYHEAGHAICGWYLEYADPLLKVSIVPRGQGALGYAQYLPADIFLYTTQKLLDRMTMTLGGRVSEELHFNSVTSGASDDFEKVTGLAQRMVLQCGMSPKIGTISYTIDRGQDMTKPYSERTAKTIDSEIRRIVDECHERCKNLLIEKADQVELVAQELLTKEVITREDMIRLLGKRPFANRNDAFDKYLASKDEKGDD</sequence>
<name>A0ACB5TX77_AMBMO</name>
<comment type="caution">
    <text evidence="1">The sequence shown here is derived from an EMBL/GenBank/DDBJ whole genome shotgun (WGS) entry which is preliminary data.</text>
</comment>